<dbReference type="PROSITE" id="PS51186">
    <property type="entry name" value="GNAT"/>
    <property type="match status" value="1"/>
</dbReference>
<accession>A0ABV6ISX3</accession>
<evidence type="ECO:0000256" key="2">
    <source>
        <dbReference type="ARBA" id="ARBA00023315"/>
    </source>
</evidence>
<keyword evidence="1 4" id="KW-0808">Transferase</keyword>
<dbReference type="RefSeq" id="WP_377049857.1">
    <property type="nucleotide sequence ID" value="NZ_JBHLVZ010000013.1"/>
</dbReference>
<dbReference type="EMBL" id="JBHLVZ010000013">
    <property type="protein sequence ID" value="MFC0385708.1"/>
    <property type="molecule type" value="Genomic_DNA"/>
</dbReference>
<gene>
    <name evidence="4" type="ORF">ACFFIC_09075</name>
</gene>
<dbReference type="Gene3D" id="3.40.630.30">
    <property type="match status" value="1"/>
</dbReference>
<dbReference type="Pfam" id="PF00583">
    <property type="entry name" value="Acetyltransf_1"/>
    <property type="match status" value="1"/>
</dbReference>
<evidence type="ECO:0000313" key="4">
    <source>
        <dbReference type="EMBL" id="MFC0385708.1"/>
    </source>
</evidence>
<dbReference type="PANTHER" id="PTHR43420:SF44">
    <property type="entry name" value="ACETYLTRANSFERASE YPEA"/>
    <property type="match status" value="1"/>
</dbReference>
<dbReference type="EC" id="2.3.1.-" evidence="4"/>
<dbReference type="PANTHER" id="PTHR43420">
    <property type="entry name" value="ACETYLTRANSFERASE"/>
    <property type="match status" value="1"/>
</dbReference>
<protein>
    <submittedName>
        <fullName evidence="4">GNAT family N-acetyltransferase</fullName>
        <ecNumber evidence="4">2.3.1.-</ecNumber>
    </submittedName>
</protein>
<organism evidence="4 5">
    <name type="scientific">Muricoccus vinaceus</name>
    <dbReference type="NCBI Taxonomy" id="424704"/>
    <lineage>
        <taxon>Bacteria</taxon>
        <taxon>Pseudomonadati</taxon>
        <taxon>Pseudomonadota</taxon>
        <taxon>Alphaproteobacteria</taxon>
        <taxon>Acetobacterales</taxon>
        <taxon>Roseomonadaceae</taxon>
        <taxon>Muricoccus</taxon>
    </lineage>
</organism>
<feature type="domain" description="N-acetyltransferase" evidence="3">
    <location>
        <begin position="4"/>
        <end position="149"/>
    </location>
</feature>
<name>A0ABV6ISX3_9PROT</name>
<dbReference type="GO" id="GO:0016746">
    <property type="term" value="F:acyltransferase activity"/>
    <property type="evidence" value="ECO:0007669"/>
    <property type="project" value="UniProtKB-KW"/>
</dbReference>
<evidence type="ECO:0000313" key="5">
    <source>
        <dbReference type="Proteomes" id="UP001589789"/>
    </source>
</evidence>
<dbReference type="SUPFAM" id="SSF55729">
    <property type="entry name" value="Acyl-CoA N-acyltransferases (Nat)"/>
    <property type="match status" value="1"/>
</dbReference>
<proteinExistence type="predicted"/>
<dbReference type="InterPro" id="IPR050680">
    <property type="entry name" value="YpeA/RimI_acetyltransf"/>
</dbReference>
<evidence type="ECO:0000259" key="3">
    <source>
        <dbReference type="PROSITE" id="PS51186"/>
    </source>
</evidence>
<dbReference type="InterPro" id="IPR016181">
    <property type="entry name" value="Acyl_CoA_acyltransferase"/>
</dbReference>
<keyword evidence="5" id="KW-1185">Reference proteome</keyword>
<keyword evidence="2 4" id="KW-0012">Acyltransferase</keyword>
<reference evidence="4 5" key="1">
    <citation type="submission" date="2024-09" db="EMBL/GenBank/DDBJ databases">
        <authorList>
            <person name="Sun Q."/>
            <person name="Mori K."/>
        </authorList>
    </citation>
    <scope>NUCLEOTIDE SEQUENCE [LARGE SCALE GENOMIC DNA]</scope>
    <source>
        <strain evidence="4 5">CCM 7468</strain>
    </source>
</reference>
<dbReference type="InterPro" id="IPR000182">
    <property type="entry name" value="GNAT_dom"/>
</dbReference>
<comment type="caution">
    <text evidence="4">The sequence shown here is derived from an EMBL/GenBank/DDBJ whole genome shotgun (WGS) entry which is preliminary data.</text>
</comment>
<evidence type="ECO:0000256" key="1">
    <source>
        <dbReference type="ARBA" id="ARBA00022679"/>
    </source>
</evidence>
<sequence length="149" mass="15149">MSGAALQPFGRAEAPVLAALHARAFAPEERWGEAAIRLMLGLDGGFGLLAGPAEAPLGFVLARAVAGEAEVLTLAVDPPAQGAGVGAALLRAALAEAARRGAACLFLEVSEANAPARALYARAGAAEVGRRRRYYSDGSDALVLRVSLS</sequence>
<dbReference type="Proteomes" id="UP001589789">
    <property type="component" value="Unassembled WGS sequence"/>
</dbReference>